<dbReference type="EMBL" id="BAABAB010000036">
    <property type="protein sequence ID" value="GAA3635005.1"/>
    <property type="molecule type" value="Genomic_DNA"/>
</dbReference>
<comment type="caution">
    <text evidence="1">The sequence shown here is derived from an EMBL/GenBank/DDBJ whole genome shotgun (WGS) entry which is preliminary data.</text>
</comment>
<proteinExistence type="predicted"/>
<sequence>MATSIAASALRPKVAGGLSAILNLVGAFLPSEVESTVSNKIIAIGSSPTRSAAWLECW</sequence>
<dbReference type="RefSeq" id="WP_425562567.1">
    <property type="nucleotide sequence ID" value="NZ_BAABAB010000036.1"/>
</dbReference>
<dbReference type="Proteomes" id="UP001501490">
    <property type="component" value="Unassembled WGS sequence"/>
</dbReference>
<name>A0ABP7AKS4_9ACTN</name>
<evidence type="ECO:0000313" key="2">
    <source>
        <dbReference type="Proteomes" id="UP001501490"/>
    </source>
</evidence>
<evidence type="ECO:0000313" key="1">
    <source>
        <dbReference type="EMBL" id="GAA3635005.1"/>
    </source>
</evidence>
<keyword evidence="2" id="KW-1185">Reference proteome</keyword>
<accession>A0ABP7AKS4</accession>
<reference evidence="2" key="1">
    <citation type="journal article" date="2019" name="Int. J. Syst. Evol. Microbiol.">
        <title>The Global Catalogue of Microorganisms (GCM) 10K type strain sequencing project: providing services to taxonomists for standard genome sequencing and annotation.</title>
        <authorList>
            <consortium name="The Broad Institute Genomics Platform"/>
            <consortium name="The Broad Institute Genome Sequencing Center for Infectious Disease"/>
            <person name="Wu L."/>
            <person name="Ma J."/>
        </authorList>
    </citation>
    <scope>NUCLEOTIDE SEQUENCE [LARGE SCALE GENOMIC DNA]</scope>
    <source>
        <strain evidence="2">JCM 16929</strain>
    </source>
</reference>
<organism evidence="1 2">
    <name type="scientific">Microlunatus ginsengisoli</name>
    <dbReference type="NCBI Taxonomy" id="363863"/>
    <lineage>
        <taxon>Bacteria</taxon>
        <taxon>Bacillati</taxon>
        <taxon>Actinomycetota</taxon>
        <taxon>Actinomycetes</taxon>
        <taxon>Propionibacteriales</taxon>
        <taxon>Propionibacteriaceae</taxon>
        <taxon>Microlunatus</taxon>
    </lineage>
</organism>
<protein>
    <submittedName>
        <fullName evidence="1">Uncharacterized protein</fullName>
    </submittedName>
</protein>
<gene>
    <name evidence="1" type="ORF">GCM10022236_42000</name>
</gene>